<accession>A0A239PFQ4</accession>
<dbReference type="Gene3D" id="3.90.1170.50">
    <property type="entry name" value="Aldehyde oxidase/xanthine dehydrogenase, a/b hammerhead"/>
    <property type="match status" value="1"/>
</dbReference>
<dbReference type="InterPro" id="IPR046867">
    <property type="entry name" value="AldOxase/xan_DH_MoCoBD2"/>
</dbReference>
<proteinExistence type="predicted"/>
<keyword evidence="2" id="KW-0560">Oxidoreductase</keyword>
<dbReference type="Proteomes" id="UP000198362">
    <property type="component" value="Unassembled WGS sequence"/>
</dbReference>
<dbReference type="SUPFAM" id="SSF54665">
    <property type="entry name" value="CO dehydrogenase molybdoprotein N-domain-like"/>
    <property type="match status" value="1"/>
</dbReference>
<feature type="region of interest" description="Disordered" evidence="3">
    <location>
        <begin position="125"/>
        <end position="147"/>
    </location>
</feature>
<evidence type="ECO:0000256" key="1">
    <source>
        <dbReference type="ARBA" id="ARBA00022505"/>
    </source>
</evidence>
<dbReference type="Pfam" id="PF02738">
    <property type="entry name" value="MoCoBD_1"/>
    <property type="match status" value="1"/>
</dbReference>
<dbReference type="OrthoDB" id="9758509at2"/>
<dbReference type="GO" id="GO:0005506">
    <property type="term" value="F:iron ion binding"/>
    <property type="evidence" value="ECO:0007669"/>
    <property type="project" value="InterPro"/>
</dbReference>
<keyword evidence="6" id="KW-1185">Reference proteome</keyword>
<name>A0A239PFQ4_9ACTN</name>
<evidence type="ECO:0000313" key="6">
    <source>
        <dbReference type="Proteomes" id="UP000198362"/>
    </source>
</evidence>
<protein>
    <submittedName>
        <fullName evidence="5">Xanthine dehydrogenase YagR molybdenum-binding subunit</fullName>
    </submittedName>
</protein>
<evidence type="ECO:0000313" key="5">
    <source>
        <dbReference type="EMBL" id="SNT65843.1"/>
    </source>
</evidence>
<dbReference type="InterPro" id="IPR008274">
    <property type="entry name" value="AldOxase/xan_DH_MoCoBD1"/>
</dbReference>
<dbReference type="Gene3D" id="3.30.365.10">
    <property type="entry name" value="Aldehyde oxidase/xanthine dehydrogenase, molybdopterin binding domain"/>
    <property type="match status" value="4"/>
</dbReference>
<dbReference type="AlphaFoldDB" id="A0A239PFQ4"/>
<sequence>MSAGSGLPRLEGRDKVTGAARYAYEYPIEDCLYVWPVGATVASGTVTEVDATAALADPEVVAVVDHTNAPRLRPAVTADELVLQSPTVAYRGQVVAAVVATTLEAAREGAEQLLVRYVEHPHKAVLDPDDPDLEQPETTNAGFPGTSVKGDVDAALAAADVAVDHIYTTPPEHNNPMETVAIIARWDGERLLVHDSNQGPWAAATGYGMLWGIPADQVDVVTEHVGGGFGSKVWPTAGAVVATVAARVTGRPCKLMLTRQQMYTMAPARTATRSRIRLGARRDGTLTAIDHDALQYSSVIHEFVEQTGSATRTMYASDNLRIRHRLARLNLPTPRVMRAPGKTPGMFALESAMDELAYALGMDPLALRLRNEPPTEPATGLPFGGRHLVDCLRAGADKFGWASRDPTPAVRRRGRWLFGTGLASAVYPVYQQGGTATARASPDGTFDVSVAAVDIGTGARTALWQAVADALGVPPSRVSVHIGRSAFGQSSLAGGSAGTASWGGAVRKACFELGRRLAEHGGAVPVDGLEVTADTAADQLPPDHARHSYGAHFCAVRVDADTGQVRVDRLLGVFAHGHALNARTTHSQLLGGMVMGLSIALCEQTIVDPRLGLFVNHDLAQYHIATNADIRGLEAHSLEHTDDDVTLVGGKGIGELGIVGSAAAVANAVFHATGVRVRDLPITVERVRAR</sequence>
<feature type="domain" description="Aldehyde oxidase/xanthine dehydrogenase a/b hammerhead" evidence="4">
    <location>
        <begin position="17"/>
        <end position="121"/>
    </location>
</feature>
<dbReference type="PANTHER" id="PTHR11908:SF132">
    <property type="entry name" value="ALDEHYDE OXIDASE 1-RELATED"/>
    <property type="match status" value="1"/>
</dbReference>
<dbReference type="EMBL" id="FZPH01000027">
    <property type="protein sequence ID" value="SNT65843.1"/>
    <property type="molecule type" value="Genomic_DNA"/>
</dbReference>
<dbReference type="InterPro" id="IPR037165">
    <property type="entry name" value="AldOxase/xan_DH_Mopterin-bd_sf"/>
</dbReference>
<evidence type="ECO:0000256" key="3">
    <source>
        <dbReference type="SAM" id="MobiDB-lite"/>
    </source>
</evidence>
<keyword evidence="1" id="KW-0500">Molybdenum</keyword>
<reference evidence="5 6" key="1">
    <citation type="submission" date="2017-06" db="EMBL/GenBank/DDBJ databases">
        <authorList>
            <person name="Kim H.J."/>
            <person name="Triplett B.A."/>
        </authorList>
    </citation>
    <scope>NUCLEOTIDE SEQUENCE [LARGE SCALE GENOMIC DNA]</scope>
    <source>
        <strain evidence="5 6">CGMCC 4.5593</strain>
    </source>
</reference>
<dbReference type="InterPro" id="IPR016208">
    <property type="entry name" value="Ald_Oxase/xanthine_DH-like"/>
</dbReference>
<dbReference type="SUPFAM" id="SSF56003">
    <property type="entry name" value="Molybdenum cofactor-binding domain"/>
    <property type="match status" value="1"/>
</dbReference>
<dbReference type="GO" id="GO:0016491">
    <property type="term" value="F:oxidoreductase activity"/>
    <property type="evidence" value="ECO:0007669"/>
    <property type="project" value="UniProtKB-KW"/>
</dbReference>
<dbReference type="RefSeq" id="WP_089255509.1">
    <property type="nucleotide sequence ID" value="NZ_FZPH01000027.1"/>
</dbReference>
<dbReference type="SMART" id="SM01008">
    <property type="entry name" value="Ald_Xan_dh_C"/>
    <property type="match status" value="1"/>
</dbReference>
<dbReference type="PANTHER" id="PTHR11908">
    <property type="entry name" value="XANTHINE DEHYDROGENASE"/>
    <property type="match status" value="1"/>
</dbReference>
<gene>
    <name evidence="5" type="ORF">SAMN05421812_12752</name>
</gene>
<dbReference type="Pfam" id="PF01315">
    <property type="entry name" value="Ald_Xan_dh_C"/>
    <property type="match status" value="1"/>
</dbReference>
<evidence type="ECO:0000256" key="2">
    <source>
        <dbReference type="ARBA" id="ARBA00023002"/>
    </source>
</evidence>
<dbReference type="Pfam" id="PF20256">
    <property type="entry name" value="MoCoBD_2"/>
    <property type="match status" value="2"/>
</dbReference>
<dbReference type="InterPro" id="IPR036856">
    <property type="entry name" value="Ald_Oxase/Xan_DH_a/b_sf"/>
</dbReference>
<organism evidence="5 6">
    <name type="scientific">Asanoa hainanensis</name>
    <dbReference type="NCBI Taxonomy" id="560556"/>
    <lineage>
        <taxon>Bacteria</taxon>
        <taxon>Bacillati</taxon>
        <taxon>Actinomycetota</taxon>
        <taxon>Actinomycetes</taxon>
        <taxon>Micromonosporales</taxon>
        <taxon>Micromonosporaceae</taxon>
        <taxon>Asanoa</taxon>
    </lineage>
</organism>
<evidence type="ECO:0000259" key="4">
    <source>
        <dbReference type="SMART" id="SM01008"/>
    </source>
</evidence>
<dbReference type="InterPro" id="IPR000674">
    <property type="entry name" value="Ald_Oxase/Xan_DH_a/b"/>
</dbReference>